<dbReference type="PROSITE" id="PS51257">
    <property type="entry name" value="PROKAR_LIPOPROTEIN"/>
    <property type="match status" value="1"/>
</dbReference>
<gene>
    <name evidence="3" type="ORF">G7Y31_08740</name>
</gene>
<dbReference type="KEGG" id="cliz:G7Y31_08740"/>
<evidence type="ECO:0000313" key="4">
    <source>
        <dbReference type="Proteomes" id="UP000594681"/>
    </source>
</evidence>
<dbReference type="Proteomes" id="UP000594681">
    <property type="component" value="Chromosome"/>
</dbReference>
<dbReference type="PANTHER" id="PTHR30290">
    <property type="entry name" value="PERIPLASMIC BINDING COMPONENT OF ABC TRANSPORTER"/>
    <property type="match status" value="1"/>
</dbReference>
<dbReference type="RefSeq" id="WP_165009437.1">
    <property type="nucleotide sequence ID" value="NZ_CP064954.1"/>
</dbReference>
<dbReference type="GO" id="GO:0042597">
    <property type="term" value="C:periplasmic space"/>
    <property type="evidence" value="ECO:0007669"/>
    <property type="project" value="UniProtKB-ARBA"/>
</dbReference>
<sequence>MFSRTPRGLAAGVLASLSLTACSAGHTATVADTDSPAVVLATTSAATSLDFTSTGGAAITSALMGNVFETLVQVDSGEIVPGLAHRWEVSPDARTYTFHLREGITFSDGAAFNADTAAFSIDYVRNHWTNGISSQMDAVESATAIAPHTLQVRLAQPSQRWLWSMATAVGAMMHPGGIGNLAHQPIGTGPFRVARFSPSEFVELAARPDYWGTPAASDVTIRYFPDTLSSVNALQSGSVDVVWAVQNPELLGNLPDDIGVEVGSTHGEILVSMNNRAAPFNDPRVRRAVALGVDREGLNQVLFDGLATDTGGAPIAPSDPWFSEKDYAPYDPQAARALMEEAGAVGTPLRLTVPTLPYTQTLAEALYSQLRDLGFAVELESAEFPALWLGQVMGAKDYQMSMIAHVEPRDITTIFGNPDYYVGYDDPETRELFAAADRAPTREENAQLMQQAVERIMDNAGSLTIANMPNIVLTAPGVEGVHPDMVSDGLILRDLKEAQ</sequence>
<feature type="domain" description="Solute-binding protein family 5" evidence="2">
    <location>
        <begin position="78"/>
        <end position="404"/>
    </location>
</feature>
<organism evidence="3 4">
    <name type="scientific">Corynebacterium lizhenjunii</name>
    <dbReference type="NCBI Taxonomy" id="2709394"/>
    <lineage>
        <taxon>Bacteria</taxon>
        <taxon>Bacillati</taxon>
        <taxon>Actinomycetota</taxon>
        <taxon>Actinomycetes</taxon>
        <taxon>Mycobacteriales</taxon>
        <taxon>Corynebacteriaceae</taxon>
        <taxon>Corynebacterium</taxon>
    </lineage>
</organism>
<keyword evidence="1" id="KW-0732">Signal</keyword>
<name>A0A7T0PA55_9CORY</name>
<dbReference type="AlphaFoldDB" id="A0A7T0PA55"/>
<protein>
    <submittedName>
        <fullName evidence="3">ABC transporter substrate-binding protein</fullName>
    </submittedName>
</protein>
<dbReference type="InterPro" id="IPR000914">
    <property type="entry name" value="SBP_5_dom"/>
</dbReference>
<evidence type="ECO:0000313" key="3">
    <source>
        <dbReference type="EMBL" id="QPK78631.1"/>
    </source>
</evidence>
<proteinExistence type="predicted"/>
<dbReference type="Gene3D" id="3.40.190.10">
    <property type="entry name" value="Periplasmic binding protein-like II"/>
    <property type="match status" value="1"/>
</dbReference>
<dbReference type="EMBL" id="CP064954">
    <property type="protein sequence ID" value="QPK78631.1"/>
    <property type="molecule type" value="Genomic_DNA"/>
</dbReference>
<accession>A0A7T0PA55</accession>
<dbReference type="InterPro" id="IPR030678">
    <property type="entry name" value="Peptide/Ni-bd"/>
</dbReference>
<dbReference type="CDD" id="cd08494">
    <property type="entry name" value="PBP2_NikA_DppA_OppA_like_6"/>
    <property type="match status" value="1"/>
</dbReference>
<keyword evidence="4" id="KW-1185">Reference proteome</keyword>
<evidence type="ECO:0000256" key="1">
    <source>
        <dbReference type="SAM" id="SignalP"/>
    </source>
</evidence>
<feature type="signal peptide" evidence="1">
    <location>
        <begin position="1"/>
        <end position="23"/>
    </location>
</feature>
<reference evidence="3 4" key="1">
    <citation type="submission" date="2020-11" db="EMBL/GenBank/DDBJ databases">
        <title>Corynebacterium sp. ZJ-599.</title>
        <authorList>
            <person name="Zhou J."/>
        </authorList>
    </citation>
    <scope>NUCLEOTIDE SEQUENCE [LARGE SCALE GENOMIC DNA]</scope>
    <source>
        <strain evidence="3 4">ZJ-599</strain>
    </source>
</reference>
<feature type="chain" id="PRO_5039650281" evidence="1">
    <location>
        <begin position="24"/>
        <end position="499"/>
    </location>
</feature>
<dbReference type="PIRSF" id="PIRSF002741">
    <property type="entry name" value="MppA"/>
    <property type="match status" value="1"/>
</dbReference>
<dbReference type="GO" id="GO:1904680">
    <property type="term" value="F:peptide transmembrane transporter activity"/>
    <property type="evidence" value="ECO:0007669"/>
    <property type="project" value="TreeGrafter"/>
</dbReference>
<dbReference type="Pfam" id="PF00496">
    <property type="entry name" value="SBP_bac_5"/>
    <property type="match status" value="1"/>
</dbReference>
<evidence type="ECO:0000259" key="2">
    <source>
        <dbReference type="Pfam" id="PF00496"/>
    </source>
</evidence>
<dbReference type="GO" id="GO:0015833">
    <property type="term" value="P:peptide transport"/>
    <property type="evidence" value="ECO:0007669"/>
    <property type="project" value="TreeGrafter"/>
</dbReference>
<dbReference type="GO" id="GO:0043190">
    <property type="term" value="C:ATP-binding cassette (ABC) transporter complex"/>
    <property type="evidence" value="ECO:0007669"/>
    <property type="project" value="InterPro"/>
</dbReference>
<dbReference type="Gene3D" id="3.10.105.10">
    <property type="entry name" value="Dipeptide-binding Protein, Domain 3"/>
    <property type="match status" value="1"/>
</dbReference>
<dbReference type="SUPFAM" id="SSF53850">
    <property type="entry name" value="Periplasmic binding protein-like II"/>
    <property type="match status" value="1"/>
</dbReference>
<dbReference type="InterPro" id="IPR039424">
    <property type="entry name" value="SBP_5"/>
</dbReference>